<organism evidence="1 2">
    <name type="scientific">Penicillium capsulatum</name>
    <dbReference type="NCBI Taxonomy" id="69766"/>
    <lineage>
        <taxon>Eukaryota</taxon>
        <taxon>Fungi</taxon>
        <taxon>Dikarya</taxon>
        <taxon>Ascomycota</taxon>
        <taxon>Pezizomycotina</taxon>
        <taxon>Eurotiomycetes</taxon>
        <taxon>Eurotiomycetidae</taxon>
        <taxon>Eurotiales</taxon>
        <taxon>Aspergillaceae</taxon>
        <taxon>Penicillium</taxon>
    </lineage>
</organism>
<comment type="caution">
    <text evidence="1">The sequence shown here is derived from an EMBL/GenBank/DDBJ whole genome shotgun (WGS) entry which is preliminary data.</text>
</comment>
<proteinExistence type="predicted"/>
<dbReference type="Proteomes" id="UP001146351">
    <property type="component" value="Unassembled WGS sequence"/>
</dbReference>
<accession>A0A9W9HWA0</accession>
<evidence type="ECO:0000313" key="2">
    <source>
        <dbReference type="Proteomes" id="UP001146351"/>
    </source>
</evidence>
<dbReference type="EMBL" id="JAPQKO010000006">
    <property type="protein sequence ID" value="KAJ5156154.1"/>
    <property type="molecule type" value="Genomic_DNA"/>
</dbReference>
<reference evidence="1" key="2">
    <citation type="journal article" date="2023" name="IMA Fungus">
        <title>Comparative genomic study of the Penicillium genus elucidates a diverse pangenome and 15 lateral gene transfer events.</title>
        <authorList>
            <person name="Petersen C."/>
            <person name="Sorensen T."/>
            <person name="Nielsen M.R."/>
            <person name="Sondergaard T.E."/>
            <person name="Sorensen J.L."/>
            <person name="Fitzpatrick D.A."/>
            <person name="Frisvad J.C."/>
            <person name="Nielsen K.L."/>
        </authorList>
    </citation>
    <scope>NUCLEOTIDE SEQUENCE</scope>
    <source>
        <strain evidence="1">IBT 21917</strain>
    </source>
</reference>
<dbReference type="AlphaFoldDB" id="A0A9W9HWA0"/>
<protein>
    <submittedName>
        <fullName evidence="1">Uncharacterized protein</fullName>
    </submittedName>
</protein>
<reference evidence="1" key="1">
    <citation type="submission" date="2022-11" db="EMBL/GenBank/DDBJ databases">
        <authorList>
            <person name="Petersen C."/>
        </authorList>
    </citation>
    <scope>NUCLEOTIDE SEQUENCE</scope>
    <source>
        <strain evidence="1">IBT 21917</strain>
    </source>
</reference>
<sequence length="83" mass="9326">MRASSAIAERAGELMTEPPGPYGFHASDIIRSTAVRRIERGHDKQCAVAAPQYQGGTLGRADWWARLDFRSPKKITLPRFWGR</sequence>
<keyword evidence="2" id="KW-1185">Reference proteome</keyword>
<gene>
    <name evidence="1" type="ORF">N7492_008957</name>
</gene>
<name>A0A9W9HWA0_9EURO</name>
<evidence type="ECO:0000313" key="1">
    <source>
        <dbReference type="EMBL" id="KAJ5156154.1"/>
    </source>
</evidence>